<protein>
    <recommendedName>
        <fullName evidence="3">PglZ domain-containing protein</fullName>
    </recommendedName>
</protein>
<evidence type="ECO:0000313" key="1">
    <source>
        <dbReference type="EMBL" id="CAI8024916.1"/>
    </source>
</evidence>
<dbReference type="Pfam" id="PF08665">
    <property type="entry name" value="PglZ"/>
    <property type="match status" value="1"/>
</dbReference>
<dbReference type="EMBL" id="CASHTH010002105">
    <property type="protein sequence ID" value="CAI8024916.1"/>
    <property type="molecule type" value="Genomic_DNA"/>
</dbReference>
<organism evidence="1 2">
    <name type="scientific">Geodia barretti</name>
    <name type="common">Barrett's horny sponge</name>
    <dbReference type="NCBI Taxonomy" id="519541"/>
    <lineage>
        <taxon>Eukaryota</taxon>
        <taxon>Metazoa</taxon>
        <taxon>Porifera</taxon>
        <taxon>Demospongiae</taxon>
        <taxon>Heteroscleromorpha</taxon>
        <taxon>Tetractinellida</taxon>
        <taxon>Astrophorina</taxon>
        <taxon>Geodiidae</taxon>
        <taxon>Geodia</taxon>
    </lineage>
</organism>
<comment type="caution">
    <text evidence="1">The sequence shown here is derived from an EMBL/GenBank/DDBJ whole genome shotgun (WGS) entry which is preliminary data.</text>
</comment>
<accession>A0AA35SA54</accession>
<proteinExistence type="predicted"/>
<dbReference type="AlphaFoldDB" id="A0AA35SA54"/>
<evidence type="ECO:0000313" key="2">
    <source>
        <dbReference type="Proteomes" id="UP001174909"/>
    </source>
</evidence>
<gene>
    <name evidence="1" type="ORF">GBAR_LOCUS14434</name>
</gene>
<evidence type="ECO:0008006" key="3">
    <source>
        <dbReference type="Google" id="ProtNLM"/>
    </source>
</evidence>
<reference evidence="1" key="1">
    <citation type="submission" date="2023-03" db="EMBL/GenBank/DDBJ databases">
        <authorList>
            <person name="Steffen K."/>
            <person name="Cardenas P."/>
        </authorList>
    </citation>
    <scope>NUCLEOTIDE SEQUENCE</scope>
</reference>
<sequence>MYSRNALFSGLFPAEIAERYPEYWQEESDGDTSTNRYERQLLEEHLKRSGIKLKSGLQYFKIFDTRGGNTYKKRVAANPRVGLSALVVNFVDILTHQRSQSDVLQQLAPDVPAFRALARSWFSHSVLFDILRMIAAQNATVVLTSDHGSVFCNRATRARGNRETTTSLRFKIGTNLGCEKNKAVHLHKPGEYRLPAETASKDYILAKDDYYFVYPNDFYKYKRQFQGGFQHGGISMGELITPVVTLTPRL</sequence>
<dbReference type="Proteomes" id="UP001174909">
    <property type="component" value="Unassembled WGS sequence"/>
</dbReference>
<name>A0AA35SA54_GEOBA</name>
<keyword evidence="2" id="KW-1185">Reference proteome</keyword>